<dbReference type="STRING" id="334253.SAMN04487943_102247"/>
<name>A0A1I4IQS4_9BACI</name>
<evidence type="ECO:0000256" key="4">
    <source>
        <dbReference type="ARBA" id="ARBA00022692"/>
    </source>
</evidence>
<evidence type="ECO:0000256" key="5">
    <source>
        <dbReference type="ARBA" id="ARBA00022970"/>
    </source>
</evidence>
<dbReference type="CDD" id="cd06582">
    <property type="entry name" value="TM_PBP1_LivH_like"/>
    <property type="match status" value="1"/>
</dbReference>
<evidence type="ECO:0000256" key="8">
    <source>
        <dbReference type="ARBA" id="ARBA00037998"/>
    </source>
</evidence>
<dbReference type="GO" id="GO:0006865">
    <property type="term" value="P:amino acid transport"/>
    <property type="evidence" value="ECO:0007669"/>
    <property type="project" value="UniProtKB-KW"/>
</dbReference>
<sequence length="303" mass="32538">MFGLNEIIITLFNGISLGSILLLIALGLAITFGLMNVINMAHGELIMVGAYITYVIQNLFVNYAPPEYFDLYFIISIPVALIVAAGIGMLLEVSLIRHLYKRPLDSLLATWGIGLILQQTARSIFGAPNVGVTSPSFLTGGLEVGTLFLPYSRLFILGLSIVCLFSIFYYFYRTASGRRIRAVMQNRQMAECLGVSTRKVDMLTFAIGSGFAGVAGCALTLLGAIGPTIGTSYIIDAFMVVVVGGVGALFGAVTGAFGIGILNTVFEYVTNATLGKVLIFVVIIAFLQWRPSGLVMSRSRSLD</sequence>
<organism evidence="10 11">
    <name type="scientific">Gracilibacillus orientalis</name>
    <dbReference type="NCBI Taxonomy" id="334253"/>
    <lineage>
        <taxon>Bacteria</taxon>
        <taxon>Bacillati</taxon>
        <taxon>Bacillota</taxon>
        <taxon>Bacilli</taxon>
        <taxon>Bacillales</taxon>
        <taxon>Bacillaceae</taxon>
        <taxon>Gracilibacillus</taxon>
    </lineage>
</organism>
<keyword evidence="7 9" id="KW-0472">Membrane</keyword>
<keyword evidence="4 9" id="KW-0812">Transmembrane</keyword>
<dbReference type="PANTHER" id="PTHR11795">
    <property type="entry name" value="BRANCHED-CHAIN AMINO ACID TRANSPORT SYSTEM PERMEASE PROTEIN LIVH"/>
    <property type="match status" value="1"/>
</dbReference>
<feature type="transmembrane region" description="Helical" evidence="9">
    <location>
        <begin position="268"/>
        <end position="289"/>
    </location>
</feature>
<dbReference type="Proteomes" id="UP000198565">
    <property type="component" value="Unassembled WGS sequence"/>
</dbReference>
<evidence type="ECO:0000256" key="3">
    <source>
        <dbReference type="ARBA" id="ARBA00022475"/>
    </source>
</evidence>
<dbReference type="GO" id="GO:0005886">
    <property type="term" value="C:plasma membrane"/>
    <property type="evidence" value="ECO:0007669"/>
    <property type="project" value="UniProtKB-SubCell"/>
</dbReference>
<keyword evidence="11" id="KW-1185">Reference proteome</keyword>
<evidence type="ECO:0000313" key="10">
    <source>
        <dbReference type="EMBL" id="SFL56712.1"/>
    </source>
</evidence>
<keyword evidence="6 9" id="KW-1133">Transmembrane helix</keyword>
<evidence type="ECO:0000256" key="7">
    <source>
        <dbReference type="ARBA" id="ARBA00023136"/>
    </source>
</evidence>
<dbReference type="EMBL" id="FOTR01000002">
    <property type="protein sequence ID" value="SFL56712.1"/>
    <property type="molecule type" value="Genomic_DNA"/>
</dbReference>
<evidence type="ECO:0000313" key="11">
    <source>
        <dbReference type="Proteomes" id="UP000198565"/>
    </source>
</evidence>
<keyword evidence="2" id="KW-0813">Transport</keyword>
<keyword evidence="5" id="KW-0029">Amino-acid transport</keyword>
<dbReference type="AlphaFoldDB" id="A0A1I4IQS4"/>
<dbReference type="NCBIfam" id="TIGR03409">
    <property type="entry name" value="urea_trans_UrtB"/>
    <property type="match status" value="1"/>
</dbReference>
<evidence type="ECO:0000256" key="2">
    <source>
        <dbReference type="ARBA" id="ARBA00022448"/>
    </source>
</evidence>
<dbReference type="PANTHER" id="PTHR11795:SF447">
    <property type="entry name" value="ABC TRANSPORTER PERMEASE PROTEIN"/>
    <property type="match status" value="1"/>
</dbReference>
<evidence type="ECO:0000256" key="1">
    <source>
        <dbReference type="ARBA" id="ARBA00004651"/>
    </source>
</evidence>
<dbReference type="GO" id="GO:0022857">
    <property type="term" value="F:transmembrane transporter activity"/>
    <property type="evidence" value="ECO:0007669"/>
    <property type="project" value="InterPro"/>
</dbReference>
<reference evidence="11" key="1">
    <citation type="submission" date="2016-10" db="EMBL/GenBank/DDBJ databases">
        <authorList>
            <person name="Varghese N."/>
            <person name="Submissions S."/>
        </authorList>
    </citation>
    <scope>NUCLEOTIDE SEQUENCE [LARGE SCALE GENOMIC DNA]</scope>
    <source>
        <strain evidence="11">CGMCC 1.4250</strain>
    </source>
</reference>
<proteinExistence type="inferred from homology"/>
<comment type="similarity">
    <text evidence="8">Belongs to the binding-protein-dependent transport system permease family. LivHM subfamily.</text>
</comment>
<feature type="transmembrane region" description="Helical" evidence="9">
    <location>
        <begin position="154"/>
        <end position="172"/>
    </location>
</feature>
<keyword evidence="3" id="KW-1003">Cell membrane</keyword>
<protein>
    <submittedName>
        <fullName evidence="10">Urea ABC transporter membrane protein</fullName>
    </submittedName>
</protein>
<feature type="transmembrane region" description="Helical" evidence="9">
    <location>
        <begin position="237"/>
        <end position="262"/>
    </location>
</feature>
<gene>
    <name evidence="10" type="ORF">SAMN04487943_102247</name>
</gene>
<feature type="transmembrane region" description="Helical" evidence="9">
    <location>
        <begin position="71"/>
        <end position="91"/>
    </location>
</feature>
<accession>A0A1I4IQS4</accession>
<dbReference type="Pfam" id="PF02653">
    <property type="entry name" value="BPD_transp_2"/>
    <property type="match status" value="1"/>
</dbReference>
<comment type="subcellular location">
    <subcellularLocation>
        <location evidence="1">Cell membrane</location>
        <topology evidence="1">Multi-pass membrane protein</topology>
    </subcellularLocation>
</comment>
<dbReference type="InterPro" id="IPR001851">
    <property type="entry name" value="ABC_transp_permease"/>
</dbReference>
<dbReference type="InterPro" id="IPR017779">
    <property type="entry name" value="ABC_UrtB_bac"/>
</dbReference>
<feature type="transmembrane region" description="Helical" evidence="9">
    <location>
        <begin position="203"/>
        <end position="225"/>
    </location>
</feature>
<evidence type="ECO:0000256" key="9">
    <source>
        <dbReference type="SAM" id="Phobius"/>
    </source>
</evidence>
<feature type="transmembrane region" description="Helical" evidence="9">
    <location>
        <begin position="45"/>
        <end position="65"/>
    </location>
</feature>
<feature type="transmembrane region" description="Helical" evidence="9">
    <location>
        <begin position="20"/>
        <end position="38"/>
    </location>
</feature>
<evidence type="ECO:0000256" key="6">
    <source>
        <dbReference type="ARBA" id="ARBA00022989"/>
    </source>
</evidence>
<dbReference type="InterPro" id="IPR052157">
    <property type="entry name" value="BCAA_transport_permease"/>
</dbReference>